<proteinExistence type="inferred from homology"/>
<dbReference type="SMART" id="SM00849">
    <property type="entry name" value="Lactamase_B"/>
    <property type="match status" value="1"/>
</dbReference>
<comment type="caution">
    <text evidence="6">The sequence shown here is derived from an EMBL/GenBank/DDBJ whole genome shotgun (WGS) entry which is preliminary data.</text>
</comment>
<dbReference type="EMBL" id="JBEXPZ010000058">
    <property type="protein sequence ID" value="MET9849759.1"/>
    <property type="molecule type" value="Genomic_DNA"/>
</dbReference>
<dbReference type="InterPro" id="IPR051013">
    <property type="entry name" value="MBL_superfamily_lactonases"/>
</dbReference>
<dbReference type="Proteomes" id="UP001550210">
    <property type="component" value="Unassembled WGS sequence"/>
</dbReference>
<feature type="domain" description="Metallo-beta-lactamase" evidence="5">
    <location>
        <begin position="47"/>
        <end position="245"/>
    </location>
</feature>
<evidence type="ECO:0000259" key="5">
    <source>
        <dbReference type="SMART" id="SM00849"/>
    </source>
</evidence>
<dbReference type="SUPFAM" id="SSF56281">
    <property type="entry name" value="Metallo-hydrolase/oxidoreductase"/>
    <property type="match status" value="1"/>
</dbReference>
<keyword evidence="2" id="KW-0479">Metal-binding</keyword>
<organism evidence="6 7">
    <name type="scientific">Streptomyces ossamyceticus</name>
    <dbReference type="NCBI Taxonomy" id="249581"/>
    <lineage>
        <taxon>Bacteria</taxon>
        <taxon>Bacillati</taxon>
        <taxon>Actinomycetota</taxon>
        <taxon>Actinomycetes</taxon>
        <taxon>Kitasatosporales</taxon>
        <taxon>Streptomycetaceae</taxon>
        <taxon>Streptomyces</taxon>
    </lineage>
</organism>
<evidence type="ECO:0000256" key="2">
    <source>
        <dbReference type="ARBA" id="ARBA00022723"/>
    </source>
</evidence>
<dbReference type="Pfam" id="PF00753">
    <property type="entry name" value="Lactamase_B"/>
    <property type="match status" value="1"/>
</dbReference>
<dbReference type="PANTHER" id="PTHR42978:SF6">
    <property type="entry name" value="QUORUM-QUENCHING LACTONASE YTNP-RELATED"/>
    <property type="match status" value="1"/>
</dbReference>
<reference evidence="6 7" key="1">
    <citation type="submission" date="2024-06" db="EMBL/GenBank/DDBJ databases">
        <title>The Natural Products Discovery Center: Release of the First 8490 Sequenced Strains for Exploring Actinobacteria Biosynthetic Diversity.</title>
        <authorList>
            <person name="Kalkreuter E."/>
            <person name="Kautsar S.A."/>
            <person name="Yang D."/>
            <person name="Bader C.D."/>
            <person name="Teijaro C.N."/>
            <person name="Fluegel L."/>
            <person name="Davis C.M."/>
            <person name="Simpson J.R."/>
            <person name="Lauterbach L."/>
            <person name="Steele A.D."/>
            <person name="Gui C."/>
            <person name="Meng S."/>
            <person name="Li G."/>
            <person name="Viehrig K."/>
            <person name="Ye F."/>
            <person name="Su P."/>
            <person name="Kiefer A.F."/>
            <person name="Nichols A."/>
            <person name="Cepeda A.J."/>
            <person name="Yan W."/>
            <person name="Fan B."/>
            <person name="Jiang Y."/>
            <person name="Adhikari A."/>
            <person name="Zheng C.-J."/>
            <person name="Schuster L."/>
            <person name="Cowan T.M."/>
            <person name="Smanski M.J."/>
            <person name="Chevrette M.G."/>
            <person name="De Carvalho L.P.S."/>
            <person name="Shen B."/>
        </authorList>
    </citation>
    <scope>NUCLEOTIDE SEQUENCE [LARGE SCALE GENOMIC DNA]</scope>
    <source>
        <strain evidence="6 7">NPDC006434</strain>
    </source>
</reference>
<dbReference type="RefSeq" id="WP_355402506.1">
    <property type="nucleotide sequence ID" value="NZ_JBEGHN010000001.1"/>
</dbReference>
<keyword evidence="7" id="KW-1185">Reference proteome</keyword>
<evidence type="ECO:0000256" key="1">
    <source>
        <dbReference type="ARBA" id="ARBA00007749"/>
    </source>
</evidence>
<sequence>MVVTSIDPVLDAQHPVPPGEFFDPPPSAGQDWQTAPPWFDGAGWIMPMGGFLLRSGDRTILVDAGLGPNIDIVETRGKLFDSLADLGVTPEQITDVVLTHLHLDHVGWVAPAGEPIFTHARHHCHRADYDWMRADPGSNPATARVTDTIRAVSDLLDLAEGERTEIADSVALRLFAGHTPGNCVGEIETGEARVLLLGDTAHHPALLVEDGWTDRLDEDRAAAARARDRLAQEMERTGAIGLGAHFPGIQGGRIIRDKQGARQWQPIPSNRIHTNSTHMKGIDR</sequence>
<evidence type="ECO:0000256" key="4">
    <source>
        <dbReference type="ARBA" id="ARBA00022833"/>
    </source>
</evidence>
<gene>
    <name evidence="6" type="ORF">ABZZ21_35480</name>
</gene>
<keyword evidence="4" id="KW-0862">Zinc</keyword>
<comment type="similarity">
    <text evidence="1">Belongs to the metallo-beta-lactamase superfamily.</text>
</comment>
<protein>
    <submittedName>
        <fullName evidence="6">MBL fold metallo-hydrolase</fullName>
    </submittedName>
</protein>
<accession>A0ABV2V7G5</accession>
<evidence type="ECO:0000256" key="3">
    <source>
        <dbReference type="ARBA" id="ARBA00022801"/>
    </source>
</evidence>
<evidence type="ECO:0000313" key="7">
    <source>
        <dbReference type="Proteomes" id="UP001550210"/>
    </source>
</evidence>
<name>A0ABV2V7G5_9ACTN</name>
<keyword evidence="3" id="KW-0378">Hydrolase</keyword>
<dbReference type="InterPro" id="IPR036866">
    <property type="entry name" value="RibonucZ/Hydroxyglut_hydro"/>
</dbReference>
<dbReference type="InterPro" id="IPR001279">
    <property type="entry name" value="Metallo-B-lactamas"/>
</dbReference>
<dbReference type="Gene3D" id="3.60.15.10">
    <property type="entry name" value="Ribonuclease Z/Hydroxyacylglutathione hydrolase-like"/>
    <property type="match status" value="1"/>
</dbReference>
<dbReference type="PANTHER" id="PTHR42978">
    <property type="entry name" value="QUORUM-QUENCHING LACTONASE YTNP-RELATED-RELATED"/>
    <property type="match status" value="1"/>
</dbReference>
<evidence type="ECO:0000313" key="6">
    <source>
        <dbReference type="EMBL" id="MET9849759.1"/>
    </source>
</evidence>